<gene>
    <name evidence="2" type="ORF">AALP_AAs39453U000100</name>
</gene>
<accession>A0A087FYS5</accession>
<evidence type="ECO:0000313" key="2">
    <source>
        <dbReference type="EMBL" id="KFK22777.1"/>
    </source>
</evidence>
<evidence type="ECO:0000256" key="1">
    <source>
        <dbReference type="SAM" id="MobiDB-lite"/>
    </source>
</evidence>
<feature type="compositionally biased region" description="Polar residues" evidence="1">
    <location>
        <begin position="17"/>
        <end position="34"/>
    </location>
</feature>
<feature type="compositionally biased region" description="Low complexity" evidence="1">
    <location>
        <begin position="74"/>
        <end position="91"/>
    </location>
</feature>
<dbReference type="Proteomes" id="UP000029120">
    <property type="component" value="Unassembled WGS sequence"/>
</dbReference>
<protein>
    <submittedName>
        <fullName evidence="2">Uncharacterized protein</fullName>
    </submittedName>
</protein>
<reference evidence="3" key="1">
    <citation type="journal article" date="2015" name="Nat. Plants">
        <title>Genome expansion of Arabis alpina linked with retrotransposition and reduced symmetric DNA methylation.</title>
        <authorList>
            <person name="Willing E.M."/>
            <person name="Rawat V."/>
            <person name="Mandakova T."/>
            <person name="Maumus F."/>
            <person name="James G.V."/>
            <person name="Nordstroem K.J."/>
            <person name="Becker C."/>
            <person name="Warthmann N."/>
            <person name="Chica C."/>
            <person name="Szarzynska B."/>
            <person name="Zytnicki M."/>
            <person name="Albani M.C."/>
            <person name="Kiefer C."/>
            <person name="Bergonzi S."/>
            <person name="Castaings L."/>
            <person name="Mateos J.L."/>
            <person name="Berns M.C."/>
            <person name="Bujdoso N."/>
            <person name="Piofczyk T."/>
            <person name="de Lorenzo L."/>
            <person name="Barrero-Sicilia C."/>
            <person name="Mateos I."/>
            <person name="Piednoel M."/>
            <person name="Hagmann J."/>
            <person name="Chen-Min-Tao R."/>
            <person name="Iglesias-Fernandez R."/>
            <person name="Schuster S.C."/>
            <person name="Alonso-Blanco C."/>
            <person name="Roudier F."/>
            <person name="Carbonero P."/>
            <person name="Paz-Ares J."/>
            <person name="Davis S.J."/>
            <person name="Pecinka A."/>
            <person name="Quesneville H."/>
            <person name="Colot V."/>
            <person name="Lysak M.A."/>
            <person name="Weigel D."/>
            <person name="Coupland G."/>
            <person name="Schneeberger K."/>
        </authorList>
    </citation>
    <scope>NUCLEOTIDE SEQUENCE [LARGE SCALE GENOMIC DNA]</scope>
    <source>
        <strain evidence="3">cv. Pajares</strain>
    </source>
</reference>
<dbReference type="EMBL" id="KL985654">
    <property type="protein sequence ID" value="KFK22777.1"/>
    <property type="molecule type" value="Genomic_DNA"/>
</dbReference>
<feature type="compositionally biased region" description="Polar residues" evidence="1">
    <location>
        <begin position="64"/>
        <end position="73"/>
    </location>
</feature>
<dbReference type="Gramene" id="KFK22777">
    <property type="protein sequence ID" value="KFK22777"/>
    <property type="gene ID" value="AALP_AAs39453U000100"/>
</dbReference>
<dbReference type="AlphaFoldDB" id="A0A087FYS5"/>
<proteinExistence type="predicted"/>
<organism evidence="2 3">
    <name type="scientific">Arabis alpina</name>
    <name type="common">Alpine rock-cress</name>
    <dbReference type="NCBI Taxonomy" id="50452"/>
    <lineage>
        <taxon>Eukaryota</taxon>
        <taxon>Viridiplantae</taxon>
        <taxon>Streptophyta</taxon>
        <taxon>Embryophyta</taxon>
        <taxon>Tracheophyta</taxon>
        <taxon>Spermatophyta</taxon>
        <taxon>Magnoliopsida</taxon>
        <taxon>eudicotyledons</taxon>
        <taxon>Gunneridae</taxon>
        <taxon>Pentapetalae</taxon>
        <taxon>rosids</taxon>
        <taxon>malvids</taxon>
        <taxon>Brassicales</taxon>
        <taxon>Brassicaceae</taxon>
        <taxon>Arabideae</taxon>
        <taxon>Arabis</taxon>
    </lineage>
</organism>
<feature type="non-terminal residue" evidence="2">
    <location>
        <position position="145"/>
    </location>
</feature>
<keyword evidence="3" id="KW-1185">Reference proteome</keyword>
<evidence type="ECO:0000313" key="3">
    <source>
        <dbReference type="Proteomes" id="UP000029120"/>
    </source>
</evidence>
<name>A0A087FYS5_ARAAL</name>
<sequence>MLLLSVVMIDKQLKLANSSTEPAARNHLTSRQPTSSLGLSSSSGASRRPLSSGGPGSRPAIPSGRSSTPTLQATISSTTRSSMTNSRSTVSATAKRTPMSGSTRYTVYSVRSVHTRGRPMNITDSPLATSSNDCIYALLFSFSRR</sequence>
<feature type="region of interest" description="Disordered" evidence="1">
    <location>
        <begin position="17"/>
        <end position="101"/>
    </location>
</feature>
<feature type="compositionally biased region" description="Low complexity" evidence="1">
    <location>
        <begin position="35"/>
        <end position="60"/>
    </location>
</feature>